<accession>S5VG83</accession>
<dbReference type="EMBL" id="CP006259">
    <property type="protein sequence ID" value="AGS69577.1"/>
    <property type="molecule type" value="Genomic_DNA"/>
</dbReference>
<gene>
    <name evidence="1" type="ORF">B446_13795</name>
</gene>
<sequence>MRLSVLAEKMPADLVKQLEAIDPESTRDRWVAVHKGRTFRSQWEEGGTEAMAADLLRVGVKCRIKRTKVKGIRAPHIHTKLLIPRDVRDRLLLKGDDFAETH</sequence>
<dbReference type="AlphaFoldDB" id="S5VG83"/>
<dbReference type="HOGENOM" id="CLU_2275774_0_0_11"/>
<dbReference type="RefSeq" id="WP_020940048.1">
    <property type="nucleotide sequence ID" value="NC_021985.1"/>
</dbReference>
<dbReference type="Proteomes" id="UP000015423">
    <property type="component" value="Chromosome"/>
</dbReference>
<evidence type="ECO:0000313" key="1">
    <source>
        <dbReference type="EMBL" id="AGS69577.1"/>
    </source>
</evidence>
<protein>
    <submittedName>
        <fullName evidence="1">Integrase</fullName>
    </submittedName>
</protein>
<proteinExistence type="predicted"/>
<organism evidence="1 2">
    <name type="scientific">Streptomyces collinus (strain DSM 40733 / Tue 365)</name>
    <dbReference type="NCBI Taxonomy" id="1214242"/>
    <lineage>
        <taxon>Bacteria</taxon>
        <taxon>Bacillati</taxon>
        <taxon>Actinomycetota</taxon>
        <taxon>Actinomycetes</taxon>
        <taxon>Kitasatosporales</taxon>
        <taxon>Streptomycetaceae</taxon>
        <taxon>Streptomyces</taxon>
    </lineage>
</organism>
<reference evidence="2" key="1">
    <citation type="submission" date="2012-10" db="EMBL/GenBank/DDBJ databases">
        <title>The complete genome sequence of Streptomyces collinus Tu 365.</title>
        <authorList>
            <person name="Ruckert C."/>
            <person name="Szczepanowski R."/>
            <person name="Goesmann A."/>
            <person name="Pross E.K."/>
            <person name="Musiol E.M."/>
            <person name="Blin K."/>
            <person name="Wohlleben W."/>
            <person name="Puhler A."/>
            <person name="Weber T."/>
            <person name="Kalinowski J."/>
        </authorList>
    </citation>
    <scope>NUCLEOTIDE SEQUENCE [LARGE SCALE GENOMIC DNA]</scope>
    <source>
        <strain evidence="2">DSM 40733 / Tue 365</strain>
    </source>
</reference>
<keyword evidence="2" id="KW-1185">Reference proteome</keyword>
<reference evidence="1 2" key="2">
    <citation type="journal article" date="2013" name="J. Biotechnol.">
        <title>Complete genome sequence of the kirromycin producer Streptomyces collinus Tu 365 consisting of a linear chromosome and two linear plasmids.</title>
        <authorList>
            <person name="Ruckert C."/>
            <person name="Szczepanowski R."/>
            <person name="Albersmeier A."/>
            <person name="Goesmann A."/>
            <person name="Iftime D."/>
            <person name="Musiol E.M."/>
            <person name="Blin K."/>
            <person name="Wohlleben W."/>
            <person name="Puhler A."/>
            <person name="Kalinowski J."/>
            <person name="Weber T."/>
        </authorList>
    </citation>
    <scope>NUCLEOTIDE SEQUENCE [LARGE SCALE GENOMIC DNA]</scope>
    <source>
        <strain evidence="2">DSM 40733 / Tue 365</strain>
    </source>
</reference>
<dbReference type="eggNOG" id="COG1961">
    <property type="taxonomic scope" value="Bacteria"/>
</dbReference>
<evidence type="ECO:0000313" key="2">
    <source>
        <dbReference type="Proteomes" id="UP000015423"/>
    </source>
</evidence>
<dbReference type="STRING" id="1214242.B446_13795"/>
<dbReference type="KEGG" id="sci:B446_13795"/>
<name>S5VG83_STRC3</name>